<dbReference type="Proteomes" id="UP001479290">
    <property type="component" value="Unassembled WGS sequence"/>
</dbReference>
<keyword evidence="3" id="KW-0540">Nuclease</keyword>
<protein>
    <recommendedName>
        <fullName evidence="7">Reverse transcriptase RNase H-like domain-containing protein</fullName>
    </recommendedName>
</protein>
<proteinExistence type="predicted"/>
<dbReference type="PANTHER" id="PTHR34072:SF52">
    <property type="entry name" value="RIBONUCLEASE H"/>
    <property type="match status" value="1"/>
</dbReference>
<dbReference type="AlphaFoldDB" id="A0AAW1YYI8"/>
<dbReference type="GO" id="GO:0004519">
    <property type="term" value="F:endonuclease activity"/>
    <property type="evidence" value="ECO:0007669"/>
    <property type="project" value="UniProtKB-KW"/>
</dbReference>
<dbReference type="GO" id="GO:0016787">
    <property type="term" value="F:hydrolase activity"/>
    <property type="evidence" value="ECO:0007669"/>
    <property type="project" value="UniProtKB-KW"/>
</dbReference>
<evidence type="ECO:0000259" key="7">
    <source>
        <dbReference type="Pfam" id="PF17917"/>
    </source>
</evidence>
<reference evidence="8 9" key="1">
    <citation type="submission" date="2024-05" db="EMBL/GenBank/DDBJ databases">
        <title>A high-quality chromosomal-level genome assembly of Topmouth culter (Culter alburnus).</title>
        <authorList>
            <person name="Zhao H."/>
        </authorList>
    </citation>
    <scope>NUCLEOTIDE SEQUENCE [LARGE SCALE GENOMIC DNA]</scope>
    <source>
        <strain evidence="8">CATC2023</strain>
        <tissue evidence="8">Muscle</tissue>
    </source>
</reference>
<dbReference type="PANTHER" id="PTHR34072">
    <property type="entry name" value="ENZYMATIC POLYPROTEIN-RELATED"/>
    <property type="match status" value="1"/>
</dbReference>
<dbReference type="GO" id="GO:0003964">
    <property type="term" value="F:RNA-directed DNA polymerase activity"/>
    <property type="evidence" value="ECO:0007669"/>
    <property type="project" value="UniProtKB-KW"/>
</dbReference>
<name>A0AAW1YYI8_CULAL</name>
<accession>A0AAW1YYI8</accession>
<evidence type="ECO:0000256" key="2">
    <source>
        <dbReference type="ARBA" id="ARBA00022695"/>
    </source>
</evidence>
<evidence type="ECO:0000256" key="4">
    <source>
        <dbReference type="ARBA" id="ARBA00022759"/>
    </source>
</evidence>
<dbReference type="Pfam" id="PF17917">
    <property type="entry name" value="RT_RNaseH"/>
    <property type="match status" value="1"/>
</dbReference>
<evidence type="ECO:0000313" key="9">
    <source>
        <dbReference type="Proteomes" id="UP001479290"/>
    </source>
</evidence>
<evidence type="ECO:0000313" key="8">
    <source>
        <dbReference type="EMBL" id="KAK9953652.1"/>
    </source>
</evidence>
<dbReference type="SUPFAM" id="SSF56672">
    <property type="entry name" value="DNA/RNA polymerases"/>
    <property type="match status" value="1"/>
</dbReference>
<sequence>HFEVYVGGSCTPVLVYTDHNPLTFLSRMCNSNQRLMRWSLIVQEYNLEIHHKKGLENIIADALSRTNNADS</sequence>
<dbReference type="InterPro" id="IPR043502">
    <property type="entry name" value="DNA/RNA_pol_sf"/>
</dbReference>
<feature type="non-terminal residue" evidence="8">
    <location>
        <position position="1"/>
    </location>
</feature>
<keyword evidence="5" id="KW-0378">Hydrolase</keyword>
<dbReference type="EMBL" id="JAWDJR010000023">
    <property type="protein sequence ID" value="KAK9953652.1"/>
    <property type="molecule type" value="Genomic_DNA"/>
</dbReference>
<organism evidence="8 9">
    <name type="scientific">Culter alburnus</name>
    <name type="common">Topmouth culter</name>
    <dbReference type="NCBI Taxonomy" id="194366"/>
    <lineage>
        <taxon>Eukaryota</taxon>
        <taxon>Metazoa</taxon>
        <taxon>Chordata</taxon>
        <taxon>Craniata</taxon>
        <taxon>Vertebrata</taxon>
        <taxon>Euteleostomi</taxon>
        <taxon>Actinopterygii</taxon>
        <taxon>Neopterygii</taxon>
        <taxon>Teleostei</taxon>
        <taxon>Ostariophysi</taxon>
        <taxon>Cypriniformes</taxon>
        <taxon>Xenocyprididae</taxon>
        <taxon>Xenocypridinae</taxon>
        <taxon>Culter</taxon>
    </lineage>
</organism>
<evidence type="ECO:0000256" key="3">
    <source>
        <dbReference type="ARBA" id="ARBA00022722"/>
    </source>
</evidence>
<keyword evidence="1" id="KW-0808">Transferase</keyword>
<keyword evidence="9" id="KW-1185">Reference proteome</keyword>
<evidence type="ECO:0000256" key="1">
    <source>
        <dbReference type="ARBA" id="ARBA00022679"/>
    </source>
</evidence>
<evidence type="ECO:0000256" key="5">
    <source>
        <dbReference type="ARBA" id="ARBA00022801"/>
    </source>
</evidence>
<dbReference type="InterPro" id="IPR041373">
    <property type="entry name" value="RT_RNaseH"/>
</dbReference>
<comment type="caution">
    <text evidence="8">The sequence shown here is derived from an EMBL/GenBank/DDBJ whole genome shotgun (WGS) entry which is preliminary data.</text>
</comment>
<evidence type="ECO:0000256" key="6">
    <source>
        <dbReference type="ARBA" id="ARBA00022918"/>
    </source>
</evidence>
<keyword evidence="4" id="KW-0255">Endonuclease</keyword>
<feature type="domain" description="Reverse transcriptase RNase H-like" evidence="7">
    <location>
        <begin position="1"/>
        <end position="45"/>
    </location>
</feature>
<gene>
    <name evidence="8" type="ORF">ABG768_017630</name>
</gene>
<keyword evidence="2" id="KW-0548">Nucleotidyltransferase</keyword>
<keyword evidence="6" id="KW-0695">RNA-directed DNA polymerase</keyword>